<evidence type="ECO:0000313" key="1">
    <source>
        <dbReference type="EMBL" id="TNN35932.1"/>
    </source>
</evidence>
<proteinExistence type="predicted"/>
<comment type="caution">
    <text evidence="1">The sequence shown here is derived from an EMBL/GenBank/DDBJ whole genome shotgun (WGS) entry which is preliminary data.</text>
</comment>
<evidence type="ECO:0000313" key="2">
    <source>
        <dbReference type="Proteomes" id="UP000314294"/>
    </source>
</evidence>
<keyword evidence="2" id="KW-1185">Reference proteome</keyword>
<protein>
    <submittedName>
        <fullName evidence="1">Nitric oxide synthase, brain</fullName>
    </submittedName>
</protein>
<reference evidence="1 2" key="1">
    <citation type="submission" date="2019-03" db="EMBL/GenBank/DDBJ databases">
        <title>First draft genome of Liparis tanakae, snailfish: a comprehensive survey of snailfish specific genes.</title>
        <authorList>
            <person name="Kim W."/>
            <person name="Song I."/>
            <person name="Jeong J.-H."/>
            <person name="Kim D."/>
            <person name="Kim S."/>
            <person name="Ryu S."/>
            <person name="Song J.Y."/>
            <person name="Lee S.K."/>
        </authorList>
    </citation>
    <scope>NUCLEOTIDE SEQUENCE [LARGE SCALE GENOMIC DNA]</scope>
    <source>
        <tissue evidence="1">Muscle</tissue>
    </source>
</reference>
<dbReference type="Proteomes" id="UP000314294">
    <property type="component" value="Unassembled WGS sequence"/>
</dbReference>
<dbReference type="AlphaFoldDB" id="A0A4Z2F640"/>
<dbReference type="EMBL" id="SRLO01001683">
    <property type="protein sequence ID" value="TNN35932.1"/>
    <property type="molecule type" value="Genomic_DNA"/>
</dbReference>
<name>A0A4Z2F640_9TELE</name>
<accession>A0A4Z2F640</accession>
<organism evidence="1 2">
    <name type="scientific">Liparis tanakae</name>
    <name type="common">Tanaka's snailfish</name>
    <dbReference type="NCBI Taxonomy" id="230148"/>
    <lineage>
        <taxon>Eukaryota</taxon>
        <taxon>Metazoa</taxon>
        <taxon>Chordata</taxon>
        <taxon>Craniata</taxon>
        <taxon>Vertebrata</taxon>
        <taxon>Euteleostomi</taxon>
        <taxon>Actinopterygii</taxon>
        <taxon>Neopterygii</taxon>
        <taxon>Teleostei</taxon>
        <taxon>Neoteleostei</taxon>
        <taxon>Acanthomorphata</taxon>
        <taxon>Eupercaria</taxon>
        <taxon>Perciformes</taxon>
        <taxon>Cottioidei</taxon>
        <taxon>Cottales</taxon>
        <taxon>Liparidae</taxon>
        <taxon>Liparis</taxon>
    </lineage>
</organism>
<sequence>MEVVSERLAAPERLEDDDEGFLLENKKTVTPQRLSEVVELHMTRRVSCSYPQWDFSHERLQGRLRGRPALQNGSPSKCPRFIKIKNWETGTVYSDTLHQSSSKNLLLEPKLRCGDEGLRQLAQSHDNSGKRLIVFVMQRNNFQ</sequence>
<gene>
    <name evidence="1" type="primary">NOS1_1</name>
    <name evidence="1" type="ORF">EYF80_053902</name>
</gene>
<dbReference type="OrthoDB" id="1688044at2759"/>